<keyword evidence="1" id="KW-0812">Transmembrane</keyword>
<reference evidence="2" key="1">
    <citation type="submission" date="2019-08" db="EMBL/GenBank/DDBJ databases">
        <authorList>
            <person name="Kucharzyk K."/>
            <person name="Murdoch R.W."/>
            <person name="Higgins S."/>
            <person name="Loffler F."/>
        </authorList>
    </citation>
    <scope>NUCLEOTIDE SEQUENCE</scope>
</reference>
<feature type="transmembrane region" description="Helical" evidence="1">
    <location>
        <begin position="7"/>
        <end position="27"/>
    </location>
</feature>
<organism evidence="2">
    <name type="scientific">bioreactor metagenome</name>
    <dbReference type="NCBI Taxonomy" id="1076179"/>
    <lineage>
        <taxon>unclassified sequences</taxon>
        <taxon>metagenomes</taxon>
        <taxon>ecological metagenomes</taxon>
    </lineage>
</organism>
<sequence>MFFESPDMLEVMGIVIAVDCLCIYWIIHADQ</sequence>
<evidence type="ECO:0000256" key="1">
    <source>
        <dbReference type="SAM" id="Phobius"/>
    </source>
</evidence>
<protein>
    <submittedName>
        <fullName evidence="2">Uncharacterized protein</fullName>
    </submittedName>
</protein>
<accession>A0A645I8V4</accession>
<gene>
    <name evidence="2" type="ORF">SDC9_195375</name>
</gene>
<keyword evidence="1" id="KW-1133">Transmembrane helix</keyword>
<dbReference type="EMBL" id="VSSQ01109512">
    <property type="protein sequence ID" value="MPN47771.1"/>
    <property type="molecule type" value="Genomic_DNA"/>
</dbReference>
<dbReference type="AlphaFoldDB" id="A0A645I8V4"/>
<keyword evidence="1" id="KW-0472">Membrane</keyword>
<evidence type="ECO:0000313" key="2">
    <source>
        <dbReference type="EMBL" id="MPN47771.1"/>
    </source>
</evidence>
<comment type="caution">
    <text evidence="2">The sequence shown here is derived from an EMBL/GenBank/DDBJ whole genome shotgun (WGS) entry which is preliminary data.</text>
</comment>
<proteinExistence type="predicted"/>
<name>A0A645I8V4_9ZZZZ</name>